<dbReference type="Proteomes" id="UP001161247">
    <property type="component" value="Chromosome 2"/>
</dbReference>
<feature type="signal peptide" evidence="1">
    <location>
        <begin position="1"/>
        <end position="29"/>
    </location>
</feature>
<reference evidence="2" key="1">
    <citation type="submission" date="2023-03" db="EMBL/GenBank/DDBJ databases">
        <authorList>
            <person name="Julca I."/>
        </authorList>
    </citation>
    <scope>NUCLEOTIDE SEQUENCE</scope>
</reference>
<organism evidence="2 3">
    <name type="scientific">Oldenlandia corymbosa var. corymbosa</name>
    <dbReference type="NCBI Taxonomy" id="529605"/>
    <lineage>
        <taxon>Eukaryota</taxon>
        <taxon>Viridiplantae</taxon>
        <taxon>Streptophyta</taxon>
        <taxon>Embryophyta</taxon>
        <taxon>Tracheophyta</taxon>
        <taxon>Spermatophyta</taxon>
        <taxon>Magnoliopsida</taxon>
        <taxon>eudicotyledons</taxon>
        <taxon>Gunneridae</taxon>
        <taxon>Pentapetalae</taxon>
        <taxon>asterids</taxon>
        <taxon>lamiids</taxon>
        <taxon>Gentianales</taxon>
        <taxon>Rubiaceae</taxon>
        <taxon>Rubioideae</taxon>
        <taxon>Spermacoceae</taxon>
        <taxon>Hedyotis-Oldenlandia complex</taxon>
        <taxon>Oldenlandia</taxon>
    </lineage>
</organism>
<gene>
    <name evidence="2" type="ORF">OLC1_LOCUS5605</name>
</gene>
<dbReference type="AlphaFoldDB" id="A0AAV1CFF5"/>
<name>A0AAV1CFF5_OLDCO</name>
<keyword evidence="3" id="KW-1185">Reference proteome</keyword>
<proteinExistence type="predicted"/>
<evidence type="ECO:0000256" key="1">
    <source>
        <dbReference type="SAM" id="SignalP"/>
    </source>
</evidence>
<accession>A0AAV1CFF5</accession>
<keyword evidence="1" id="KW-0732">Signal</keyword>
<protein>
    <submittedName>
        <fullName evidence="2">OLC1v1030188C1</fullName>
    </submittedName>
</protein>
<evidence type="ECO:0000313" key="3">
    <source>
        <dbReference type="Proteomes" id="UP001161247"/>
    </source>
</evidence>
<evidence type="ECO:0000313" key="2">
    <source>
        <dbReference type="EMBL" id="CAI9094444.1"/>
    </source>
</evidence>
<feature type="chain" id="PRO_5043662202" evidence="1">
    <location>
        <begin position="30"/>
        <end position="181"/>
    </location>
</feature>
<sequence>MALIHISFSRLFLPIIVLVLAINGKAAHAAVESHFCAQAAPGEEKILCNTLVNGAPTWEAAFTNVVQEYNKQVAPIKPLITNLAKTLPASLQSESKDSIAQSCNESLGLFNDSIANILKSLKTGNKLLSLDSEIAASFSGLSDCTDGLQEFNINSAQIQNIVDLARKYADISAVVAHTKPN</sequence>
<dbReference type="EMBL" id="OX459119">
    <property type="protein sequence ID" value="CAI9094444.1"/>
    <property type="molecule type" value="Genomic_DNA"/>
</dbReference>